<dbReference type="KEGG" id="onl:100695318"/>
<feature type="transmembrane region" description="Helical" evidence="6">
    <location>
        <begin position="460"/>
        <end position="482"/>
    </location>
</feature>
<dbReference type="PROSITE" id="PS50850">
    <property type="entry name" value="MFS"/>
    <property type="match status" value="1"/>
</dbReference>
<dbReference type="AlphaFoldDB" id="A0A669AXZ1"/>
<feature type="region of interest" description="Disordered" evidence="5">
    <location>
        <begin position="328"/>
        <end position="358"/>
    </location>
</feature>
<dbReference type="GO" id="GO:0022857">
    <property type="term" value="F:transmembrane transporter activity"/>
    <property type="evidence" value="ECO:0007669"/>
    <property type="project" value="InterPro"/>
</dbReference>
<protein>
    <submittedName>
        <fullName evidence="8">Solute carrier family 22 member 4</fullName>
    </submittedName>
</protein>
<dbReference type="SUPFAM" id="SSF103473">
    <property type="entry name" value="MFS general substrate transporter"/>
    <property type="match status" value="1"/>
</dbReference>
<feature type="transmembrane region" description="Helical" evidence="6">
    <location>
        <begin position="21"/>
        <end position="45"/>
    </location>
</feature>
<feature type="domain" description="Major facilitator superfamily (MFS) profile" evidence="7">
    <location>
        <begin position="106"/>
        <end position="547"/>
    </location>
</feature>
<dbReference type="Ensembl" id="ENSONIT00000034771.1">
    <property type="protein sequence ID" value="ENSONIP00000027172.1"/>
    <property type="gene ID" value="ENSONIG00000006894.2"/>
</dbReference>
<evidence type="ECO:0000259" key="7">
    <source>
        <dbReference type="PROSITE" id="PS50850"/>
    </source>
</evidence>
<evidence type="ECO:0000256" key="1">
    <source>
        <dbReference type="ARBA" id="ARBA00004141"/>
    </source>
</evidence>
<evidence type="ECO:0000256" key="2">
    <source>
        <dbReference type="ARBA" id="ARBA00022692"/>
    </source>
</evidence>
<keyword evidence="3 6" id="KW-1133">Transmembrane helix</keyword>
<evidence type="ECO:0000313" key="9">
    <source>
        <dbReference type="Proteomes" id="UP000005207"/>
    </source>
</evidence>
<gene>
    <name evidence="8" type="primary">LOC100695318</name>
</gene>
<keyword evidence="9" id="KW-1185">Reference proteome</keyword>
<accession>A0A669AXZ1</accession>
<dbReference type="InterPro" id="IPR020846">
    <property type="entry name" value="MFS_dom"/>
</dbReference>
<feature type="transmembrane region" description="Helical" evidence="6">
    <location>
        <begin position="240"/>
        <end position="264"/>
    </location>
</feature>
<dbReference type="Proteomes" id="UP000005207">
    <property type="component" value="Unplaced"/>
</dbReference>
<proteinExistence type="predicted"/>
<dbReference type="PROSITE" id="PS00216">
    <property type="entry name" value="SUGAR_TRANSPORT_1"/>
    <property type="match status" value="1"/>
</dbReference>
<dbReference type="GeneTree" id="ENSGT00940000163251"/>
<dbReference type="GeneID" id="100695318"/>
<dbReference type="InterPro" id="IPR005828">
    <property type="entry name" value="MFS_sugar_transport-like"/>
</dbReference>
<dbReference type="Gene3D" id="1.20.1250.20">
    <property type="entry name" value="MFS general substrate transporter like domains"/>
    <property type="match status" value="1"/>
</dbReference>
<dbReference type="Pfam" id="PF00083">
    <property type="entry name" value="Sugar_tr"/>
    <property type="match status" value="1"/>
</dbReference>
<evidence type="ECO:0000256" key="3">
    <source>
        <dbReference type="ARBA" id="ARBA00022989"/>
    </source>
</evidence>
<keyword evidence="4 6" id="KW-0472">Membrane</keyword>
<feature type="transmembrane region" description="Helical" evidence="6">
    <location>
        <begin position="522"/>
        <end position="542"/>
    </location>
</feature>
<evidence type="ECO:0000256" key="5">
    <source>
        <dbReference type="SAM" id="MobiDB-lite"/>
    </source>
</evidence>
<organism evidence="8 9">
    <name type="scientific">Oreochromis niloticus</name>
    <name type="common">Nile tilapia</name>
    <name type="synonym">Tilapia nilotica</name>
    <dbReference type="NCBI Taxonomy" id="8128"/>
    <lineage>
        <taxon>Eukaryota</taxon>
        <taxon>Metazoa</taxon>
        <taxon>Chordata</taxon>
        <taxon>Craniata</taxon>
        <taxon>Vertebrata</taxon>
        <taxon>Euteleostomi</taxon>
        <taxon>Actinopterygii</taxon>
        <taxon>Neopterygii</taxon>
        <taxon>Teleostei</taxon>
        <taxon>Neoteleostei</taxon>
        <taxon>Acanthomorphata</taxon>
        <taxon>Ovalentaria</taxon>
        <taxon>Cichlomorphae</taxon>
        <taxon>Cichliformes</taxon>
        <taxon>Cichlidae</taxon>
        <taxon>African cichlids</taxon>
        <taxon>Pseudocrenilabrinae</taxon>
        <taxon>Oreochromini</taxon>
        <taxon>Oreochromis</taxon>
    </lineage>
</organism>
<dbReference type="InterPro" id="IPR036259">
    <property type="entry name" value="MFS_trans_sf"/>
</dbReference>
<feature type="transmembrane region" description="Helical" evidence="6">
    <location>
        <begin position="158"/>
        <end position="175"/>
    </location>
</feature>
<reference evidence="8" key="2">
    <citation type="submission" date="2025-09" db="UniProtKB">
        <authorList>
            <consortium name="Ensembl"/>
        </authorList>
    </citation>
    <scope>IDENTIFICATION</scope>
</reference>
<feature type="transmembrane region" description="Helical" evidence="6">
    <location>
        <begin position="434"/>
        <end position="454"/>
    </location>
</feature>
<sequence>MRDYEGSIAFLGIWGWYQVKVIFFLCILSFPSGYNILSVIFLLAIPPHQCYIPAHSNLSQDWIQASIPIQGPNLERSSCSRYELHVMQNLSALRIKPNLAQIHNYSEFEASAGVMLSNLKQEECKDGWIYGTEHYESTVVTEFNLVCDNNWKQPMSSLIYFLGSLCGCFLSGQISDRFGRKPVLFSSIFILSVFSIALSFAQSWAVFNVLFFMVGMCQLSIYILLLVLGSELLVGVTRVLFSSLALSYFYVAGMMAFPGTAYVVRNWRHLSLFMALPGLACFPFWWLVPESPRWLLSKGRFKEAELLLRFAALENGVEFPSDLFRSAESQQSEQSQQPEQPQQSEQPEQSQQSEQPQQPEVSGYLGLLRNMTTRSITLVVWFLWFSLNVSYFGLSFNMTTIYGNPFLNYALLSLMEMPAHLVSWFSAKYFPRRMSFIGFSLLGALPLFLIQITLHKYHNITLTLVLMGKFGVLASEGILHLLTGELSPTVIRNTMLSSAALFSRVGSSVAPYLLQLAVFYEFLPWLTVGSLSVISVLVSLFLPESFGKPLPDTIDQMQVIKKFKFKGLCHQKVDGNSPGVQEPAVSETSLSEIKCSTAF</sequence>
<feature type="transmembrane region" description="Helical" evidence="6">
    <location>
        <begin position="182"/>
        <end position="201"/>
    </location>
</feature>
<dbReference type="OrthoDB" id="5141738at2759"/>
<feature type="transmembrane region" description="Helical" evidence="6">
    <location>
        <begin position="207"/>
        <end position="228"/>
    </location>
</feature>
<dbReference type="GO" id="GO:0016020">
    <property type="term" value="C:membrane"/>
    <property type="evidence" value="ECO:0007669"/>
    <property type="project" value="UniProtKB-SubCell"/>
</dbReference>
<name>A0A669AXZ1_ORENI</name>
<feature type="transmembrane region" description="Helical" evidence="6">
    <location>
        <begin position="270"/>
        <end position="288"/>
    </location>
</feature>
<feature type="transmembrane region" description="Helical" evidence="6">
    <location>
        <begin position="376"/>
        <end position="394"/>
    </location>
</feature>
<evidence type="ECO:0000313" key="8">
    <source>
        <dbReference type="Ensembl" id="ENSONIP00000027172.1"/>
    </source>
</evidence>
<dbReference type="InParanoid" id="A0A669AXZ1"/>
<dbReference type="InterPro" id="IPR005829">
    <property type="entry name" value="Sugar_transporter_CS"/>
</dbReference>
<dbReference type="PANTHER" id="PTHR24064">
    <property type="entry name" value="SOLUTE CARRIER FAMILY 22 MEMBER"/>
    <property type="match status" value="1"/>
</dbReference>
<comment type="subcellular location">
    <subcellularLocation>
        <location evidence="1">Membrane</location>
        <topology evidence="1">Multi-pass membrane protein</topology>
    </subcellularLocation>
</comment>
<reference evidence="8" key="1">
    <citation type="submission" date="2025-08" db="UniProtKB">
        <authorList>
            <consortium name="Ensembl"/>
        </authorList>
    </citation>
    <scope>IDENTIFICATION</scope>
</reference>
<keyword evidence="2 6" id="KW-0812">Transmembrane</keyword>
<dbReference type="RefSeq" id="XP_005475466.1">
    <property type="nucleotide sequence ID" value="XM_005475409.3"/>
</dbReference>
<dbReference type="RefSeq" id="XP_013130765.1">
    <property type="nucleotide sequence ID" value="XM_013275311.3"/>
</dbReference>
<evidence type="ECO:0000256" key="6">
    <source>
        <dbReference type="SAM" id="Phobius"/>
    </source>
</evidence>
<evidence type="ECO:0000256" key="4">
    <source>
        <dbReference type="ARBA" id="ARBA00023136"/>
    </source>
</evidence>